<evidence type="ECO:0000313" key="2">
    <source>
        <dbReference type="Proteomes" id="UP000807115"/>
    </source>
</evidence>
<reference evidence="1" key="1">
    <citation type="journal article" date="2019" name="BMC Genomics">
        <title>A new reference genome for Sorghum bicolor reveals high levels of sequence similarity between sweet and grain genotypes: implications for the genetics of sugar metabolism.</title>
        <authorList>
            <person name="Cooper E.A."/>
            <person name="Brenton Z.W."/>
            <person name="Flinn B.S."/>
            <person name="Jenkins J."/>
            <person name="Shu S."/>
            <person name="Flowers D."/>
            <person name="Luo F."/>
            <person name="Wang Y."/>
            <person name="Xia P."/>
            <person name="Barry K."/>
            <person name="Daum C."/>
            <person name="Lipzen A."/>
            <person name="Yoshinaga Y."/>
            <person name="Schmutz J."/>
            <person name="Saski C."/>
            <person name="Vermerris W."/>
            <person name="Kresovich S."/>
        </authorList>
    </citation>
    <scope>NUCLEOTIDE SEQUENCE</scope>
</reference>
<sequence length="75" mass="8297">MVGISWGSEEEDEEEEVLAIRGRDGRHRRRSRARIGGGALPLRCSTVCLGKQEAREVPKNRSWATGRCWSAVGSS</sequence>
<dbReference type="EMBL" id="CM027682">
    <property type="protein sequence ID" value="KAG0539732.1"/>
    <property type="molecule type" value="Genomic_DNA"/>
</dbReference>
<dbReference type="Proteomes" id="UP000807115">
    <property type="component" value="Chromosome 3"/>
</dbReference>
<organism evidence="1 2">
    <name type="scientific">Sorghum bicolor</name>
    <name type="common">Sorghum</name>
    <name type="synonym">Sorghum vulgare</name>
    <dbReference type="NCBI Taxonomy" id="4558"/>
    <lineage>
        <taxon>Eukaryota</taxon>
        <taxon>Viridiplantae</taxon>
        <taxon>Streptophyta</taxon>
        <taxon>Embryophyta</taxon>
        <taxon>Tracheophyta</taxon>
        <taxon>Spermatophyta</taxon>
        <taxon>Magnoliopsida</taxon>
        <taxon>Liliopsida</taxon>
        <taxon>Poales</taxon>
        <taxon>Poaceae</taxon>
        <taxon>PACMAD clade</taxon>
        <taxon>Panicoideae</taxon>
        <taxon>Andropogonodae</taxon>
        <taxon>Andropogoneae</taxon>
        <taxon>Sorghinae</taxon>
        <taxon>Sorghum</taxon>
    </lineage>
</organism>
<name>A0A921RGN7_SORBI</name>
<dbReference type="AlphaFoldDB" id="A0A921RGN7"/>
<protein>
    <submittedName>
        <fullName evidence="1">Uncharacterized protein</fullName>
    </submittedName>
</protein>
<gene>
    <name evidence="1" type="ORF">BDA96_03G346700</name>
</gene>
<proteinExistence type="predicted"/>
<evidence type="ECO:0000313" key="1">
    <source>
        <dbReference type="EMBL" id="KAG0539732.1"/>
    </source>
</evidence>
<reference evidence="1" key="2">
    <citation type="submission" date="2020-10" db="EMBL/GenBank/DDBJ databases">
        <authorList>
            <person name="Cooper E.A."/>
            <person name="Brenton Z.W."/>
            <person name="Flinn B.S."/>
            <person name="Jenkins J."/>
            <person name="Shu S."/>
            <person name="Flowers D."/>
            <person name="Luo F."/>
            <person name="Wang Y."/>
            <person name="Xia P."/>
            <person name="Barry K."/>
            <person name="Daum C."/>
            <person name="Lipzen A."/>
            <person name="Yoshinaga Y."/>
            <person name="Schmutz J."/>
            <person name="Saski C."/>
            <person name="Vermerris W."/>
            <person name="Kresovich S."/>
        </authorList>
    </citation>
    <scope>NUCLEOTIDE SEQUENCE</scope>
</reference>
<comment type="caution">
    <text evidence="1">The sequence shown here is derived from an EMBL/GenBank/DDBJ whole genome shotgun (WGS) entry which is preliminary data.</text>
</comment>
<accession>A0A921RGN7</accession>